<accession>A0A061D2L0</accession>
<gene>
    <name evidence="2" type="ORF">BBBOND_0201730</name>
</gene>
<sequence>MKAVLAFVLSFILSIVNVNAGEYTVLKSLSTTEAARLGKPTEKQADKQDPSRHNMNRVMVDCYTGISKSALPVIQFVMMGAVDHLQKKLFKDVSLIITRHTAPTSGHKSFCKDPTLDVCLEKIEIDKNAKITNRKKIECVKTGNLTQQGTRMRVTFKDVFKNPDMDYESFHVTMSPKKSCRYNLIVELEEPNNYGDTVPKAT</sequence>
<evidence type="ECO:0000313" key="3">
    <source>
        <dbReference type="Proteomes" id="UP000033188"/>
    </source>
</evidence>
<feature type="chain" id="PRO_5001595908" evidence="1">
    <location>
        <begin position="21"/>
        <end position="202"/>
    </location>
</feature>
<dbReference type="EMBL" id="LK391708">
    <property type="protein sequence ID" value="CDR95016.1"/>
    <property type="molecule type" value="Genomic_DNA"/>
</dbReference>
<dbReference type="AlphaFoldDB" id="A0A061D2L0"/>
<feature type="signal peptide" evidence="1">
    <location>
        <begin position="1"/>
        <end position="20"/>
    </location>
</feature>
<evidence type="ECO:0000256" key="1">
    <source>
        <dbReference type="SAM" id="SignalP"/>
    </source>
</evidence>
<dbReference type="GeneID" id="24563557"/>
<dbReference type="VEuPathDB" id="PiroplasmaDB:BBBOND_0201730"/>
<dbReference type="KEGG" id="bbig:BBBOND_0201730"/>
<dbReference type="OMA" id="INMIGHR"/>
<evidence type="ECO:0000313" key="2">
    <source>
        <dbReference type="EMBL" id="CDR95016.1"/>
    </source>
</evidence>
<dbReference type="RefSeq" id="XP_012767202.1">
    <property type="nucleotide sequence ID" value="XM_012911748.1"/>
</dbReference>
<name>A0A061D2L0_BABBI</name>
<reference evidence="3" key="1">
    <citation type="submission" date="2014-06" db="EMBL/GenBank/DDBJ databases">
        <authorList>
            <person name="Aslett M."/>
            <person name="De Silva N."/>
        </authorList>
    </citation>
    <scope>NUCLEOTIDE SEQUENCE [LARGE SCALE GENOMIC DNA]</scope>
    <source>
        <strain evidence="3">Bond</strain>
    </source>
</reference>
<organism evidence="2 3">
    <name type="scientific">Babesia bigemina</name>
    <dbReference type="NCBI Taxonomy" id="5866"/>
    <lineage>
        <taxon>Eukaryota</taxon>
        <taxon>Sar</taxon>
        <taxon>Alveolata</taxon>
        <taxon>Apicomplexa</taxon>
        <taxon>Aconoidasida</taxon>
        <taxon>Piroplasmida</taxon>
        <taxon>Babesiidae</taxon>
        <taxon>Babesia</taxon>
    </lineage>
</organism>
<keyword evidence="3" id="KW-1185">Reference proteome</keyword>
<protein>
    <submittedName>
        <fullName evidence="2">Uncharacterized protein</fullName>
    </submittedName>
</protein>
<proteinExistence type="predicted"/>
<dbReference type="OrthoDB" id="366275at2759"/>
<dbReference type="Proteomes" id="UP000033188">
    <property type="component" value="Chromosome 2"/>
</dbReference>
<keyword evidence="1" id="KW-0732">Signal</keyword>